<dbReference type="InterPro" id="IPR043502">
    <property type="entry name" value="DNA/RNA_pol_sf"/>
</dbReference>
<dbReference type="SUPFAM" id="SSF56672">
    <property type="entry name" value="DNA/RNA polymerases"/>
    <property type="match status" value="1"/>
</dbReference>
<name>A0A179EWM2_METCM</name>
<comment type="caution">
    <text evidence="5">The sequence shown here is derived from an EMBL/GenBank/DDBJ whole genome shotgun (WGS) entry which is preliminary data.</text>
</comment>
<dbReference type="PROSITE" id="PS50878">
    <property type="entry name" value="RT_POL"/>
    <property type="match status" value="1"/>
</dbReference>
<keyword evidence="2" id="KW-0496">Mitochondrion</keyword>
<evidence type="ECO:0000313" key="6">
    <source>
        <dbReference type="Proteomes" id="UP000078397"/>
    </source>
</evidence>
<proteinExistence type="predicted"/>
<feature type="domain" description="Reverse transcriptase" evidence="4">
    <location>
        <begin position="100"/>
        <end position="356"/>
    </location>
</feature>
<dbReference type="KEGG" id="pchm:VFPPC_12317"/>
<dbReference type="Proteomes" id="UP000078397">
    <property type="component" value="Unassembled WGS sequence"/>
</dbReference>
<evidence type="ECO:0000256" key="3">
    <source>
        <dbReference type="SAM" id="MobiDB-lite"/>
    </source>
</evidence>
<comment type="subcellular location">
    <subcellularLocation>
        <location evidence="1">Mitochondrion</location>
    </subcellularLocation>
</comment>
<feature type="compositionally biased region" description="Basic residues" evidence="3">
    <location>
        <begin position="1"/>
        <end position="13"/>
    </location>
</feature>
<protein>
    <submittedName>
        <fullName evidence="5">Reverse transcriptase</fullName>
    </submittedName>
</protein>
<evidence type="ECO:0000256" key="1">
    <source>
        <dbReference type="ARBA" id="ARBA00004173"/>
    </source>
</evidence>
<dbReference type="InterPro" id="IPR000477">
    <property type="entry name" value="RT_dom"/>
</dbReference>
<dbReference type="RefSeq" id="XP_018135910.1">
    <property type="nucleotide sequence ID" value="XM_018290238.1"/>
</dbReference>
<evidence type="ECO:0000256" key="2">
    <source>
        <dbReference type="ARBA" id="ARBA00023128"/>
    </source>
</evidence>
<evidence type="ECO:0000313" key="5">
    <source>
        <dbReference type="EMBL" id="OAQ57605.1"/>
    </source>
</evidence>
<keyword evidence="5" id="KW-0808">Transferase</keyword>
<dbReference type="AlphaFoldDB" id="A0A179EWM2"/>
<keyword evidence="6" id="KW-1185">Reference proteome</keyword>
<gene>
    <name evidence="5" type="ORF">VFPPC_12317</name>
</gene>
<evidence type="ECO:0000259" key="4">
    <source>
        <dbReference type="PROSITE" id="PS50878"/>
    </source>
</evidence>
<dbReference type="GeneID" id="28854232"/>
<feature type="region of interest" description="Disordered" evidence="3">
    <location>
        <begin position="1"/>
        <end position="23"/>
    </location>
</feature>
<dbReference type="CDD" id="cd01650">
    <property type="entry name" value="RT_nLTR_like"/>
    <property type="match status" value="1"/>
</dbReference>
<keyword evidence="5" id="KW-0695">RNA-directed DNA polymerase</keyword>
<dbReference type="GO" id="GO:0005739">
    <property type="term" value="C:mitochondrion"/>
    <property type="evidence" value="ECO:0007669"/>
    <property type="project" value="UniProtKB-SubCell"/>
</dbReference>
<dbReference type="Pfam" id="PF00078">
    <property type="entry name" value="RVT_1"/>
    <property type="match status" value="1"/>
</dbReference>
<dbReference type="STRING" id="1380566.A0A179EWM2"/>
<organism evidence="5 6">
    <name type="scientific">Pochonia chlamydosporia 170</name>
    <dbReference type="NCBI Taxonomy" id="1380566"/>
    <lineage>
        <taxon>Eukaryota</taxon>
        <taxon>Fungi</taxon>
        <taxon>Dikarya</taxon>
        <taxon>Ascomycota</taxon>
        <taxon>Pezizomycotina</taxon>
        <taxon>Sordariomycetes</taxon>
        <taxon>Hypocreomycetidae</taxon>
        <taxon>Hypocreales</taxon>
        <taxon>Clavicipitaceae</taxon>
        <taxon>Pochonia</taxon>
    </lineage>
</organism>
<dbReference type="GO" id="GO:0003964">
    <property type="term" value="F:RNA-directed DNA polymerase activity"/>
    <property type="evidence" value="ECO:0007669"/>
    <property type="project" value="UniProtKB-KW"/>
</dbReference>
<keyword evidence="5" id="KW-0548">Nucleotidyltransferase</keyword>
<dbReference type="OrthoDB" id="5244787at2759"/>
<dbReference type="PANTHER" id="PTHR33481">
    <property type="entry name" value="REVERSE TRANSCRIPTASE"/>
    <property type="match status" value="1"/>
</dbReference>
<dbReference type="EMBL" id="LSBJ02000015">
    <property type="protein sequence ID" value="OAQ57605.1"/>
    <property type="molecule type" value="Genomic_DNA"/>
</dbReference>
<sequence>MRQVRAQRAHLPNHRTASNEEQAEELLATFFPPLPDDIEEEGDRPQRAPVPMPDLTMEEIERRLLAAKSWKAPGEDGLPVIVWKKVWPVVKYRVLALIRASLEGGMLPDQWRHAKIIPLKKPDKPEYTLAEAWRPISLLSTLGKVLEAVLAERLSHAVETYGLLPTNHFGGRKQRSAEQALMLLQEQVYAAWRGRRVLSLINFGVKGAYNGVCKERLIQRMRARGIPEKLLRWIEAFCSNRTAAIMVNGQCSDTRALPQSGLPQGSPLSPIAYLFFNADLVQRRIDANGGAIAFIDDFTAWVTGPTGHSNRAGIASIIESAIEWEKRSGATFQVNKTSIIHFTCSDPKFDKLPAVVKGREVQPKECVKVLGVWMDSKLKYRQHIAYAASKGLEAALELKRLKGLSATTARQLFTATVVPTVDYASNVWMHACKDKLIGPVNRVQRTGAQAIVGTYLTVATSVAEAEAHIVSVHERLWRRAIKAWIDIHTLPDTNPLRRVTSRIQRFYRSRKSPFHQVANRLKDIPLDEMEDIRPFPLAPWIKRVQTLVDETKERTTAGWSVKLAVNSSGRNGVVGVCGVLQIPTSARGKSKREGFSFTLGHRTEQNPYSGQLAAMAYALRSLPMIRDRNVVVMTNNKAAVLSLGNPRQQSGQEYMPLIYEVIENLLGKGNRVAIEWSPVSDDNELVLLAKSKAREATKSGAVPDRQFPRMRSTTLNIEKRKLKRERCIPDKVGKHSKRIDKALPGDHTRLLYDERPWEERNALAQLRTGMSALNNYLCQIKQLTSDLCACGAERETVAHLLFRCKQWTSHRREMLQCTETNRGNTSFYLGGKSPTDGTKWEPNMAVVRATIRFVKATGRLGN</sequence>
<reference evidence="5 6" key="1">
    <citation type="journal article" date="2016" name="PLoS Pathog.">
        <title>Biosynthesis of antibiotic leucinostatins in bio-control fungus Purpureocillium lilacinum and their inhibition on phytophthora revealed by genome mining.</title>
        <authorList>
            <person name="Wang G."/>
            <person name="Liu Z."/>
            <person name="Lin R."/>
            <person name="Li E."/>
            <person name="Mao Z."/>
            <person name="Ling J."/>
            <person name="Yang Y."/>
            <person name="Yin W.B."/>
            <person name="Xie B."/>
        </authorList>
    </citation>
    <scope>NUCLEOTIDE SEQUENCE [LARGE SCALE GENOMIC DNA]</scope>
    <source>
        <strain evidence="5">170</strain>
    </source>
</reference>
<dbReference type="PANTHER" id="PTHR33481:SF1">
    <property type="entry name" value="ENDONUCLEASE_EXONUCLEASE_PHOSPHATASE DOMAIN-CONTAINING PROTEIN-RELATED"/>
    <property type="match status" value="1"/>
</dbReference>
<accession>A0A179EWM2</accession>